<proteinExistence type="predicted"/>
<gene>
    <name evidence="3" type="ORF">D9619_012879</name>
</gene>
<keyword evidence="4" id="KW-1185">Reference proteome</keyword>
<dbReference type="Gene3D" id="1.10.510.10">
    <property type="entry name" value="Transferase(Phosphotransferase) domain 1"/>
    <property type="match status" value="1"/>
</dbReference>
<dbReference type="GO" id="GO:0004672">
    <property type="term" value="F:protein kinase activity"/>
    <property type="evidence" value="ECO:0007669"/>
    <property type="project" value="InterPro"/>
</dbReference>
<feature type="region of interest" description="Disordered" evidence="1">
    <location>
        <begin position="734"/>
        <end position="753"/>
    </location>
</feature>
<dbReference type="AlphaFoldDB" id="A0A8H5BI16"/>
<accession>A0A8H5BI16</accession>
<evidence type="ECO:0000313" key="3">
    <source>
        <dbReference type="EMBL" id="KAF5323750.1"/>
    </source>
</evidence>
<feature type="domain" description="Fungal-type protein kinase" evidence="2">
    <location>
        <begin position="195"/>
        <end position="573"/>
    </location>
</feature>
<name>A0A8H5BI16_9AGAR</name>
<feature type="compositionally biased region" description="Polar residues" evidence="1">
    <location>
        <begin position="53"/>
        <end position="64"/>
    </location>
</feature>
<dbReference type="PANTHER" id="PTHR38248:SF2">
    <property type="entry name" value="FUNK1 11"/>
    <property type="match status" value="1"/>
</dbReference>
<dbReference type="SUPFAM" id="SSF56112">
    <property type="entry name" value="Protein kinase-like (PK-like)"/>
    <property type="match status" value="1"/>
</dbReference>
<sequence length="774" mass="87616">MSSRTNRVLDAPLRLAEAITTSESSYSQSHVQKESLRYPTSTTLELPPCDHTGPNTPLRQSTHRTGAPMKSVVEVKAQLEQELFDGKNQLQTAPSSATTLYRNIKGLTDDRIKRYLKKTKLYDTDATRWTNIPKSGPEDGLYKPFTETMNDILTYFGLDYATAEDTHKAKLTCLEEHQMKYVDENDNEVLTKTSPDICIMGTGNKFRRKEPGPPSYFHCVAPVELKTEKLLRSVGLRQVVLQIAVYVRQCFNHQPNRRFACAIMATEENFRLMVFDRLGGMQTGSFNIHDHAVAFVRVILGIASYTDGTLTCFDVAISWLPCSSCVTQYLHLKITSCFEVAKDDRGKRDLEIVLNSKPFARRAIRGRGTRCWLGVILSGKNRTPVVVKESWRSKGRDAEWILLKKVARFDGVGKLLYYCDTEEDNISRFRALIFGDIDSPENDFDRIFSRVILEAYGPPIHYFKDPLQLLQALRDAIAGHSYLWEAGILHRDISIHNIVLGKENAKDGNLGVLIDLDMAIDVKNYEKNLESRTGTRAFQSIMVVSPFIPGKLRPPQDHLDDLESFFYVLQWICMLFVAPNKMAIQTEYSRIHKMENPQDDFCADNKRALLTVPTATEDFTPWFADDATFCNLIESLATFLKSEVDKKTKIIREHKRRPDMKFPDAKEVHAAVGTKHHVEFIRYFDEAIRELQSDRSKGPDTTLYLREGQGEVVELDVSSAAIPSALETGTTYGNILKRERSDGDRDGGETKRAHLDKDATGAAAGIFHLQISDA</sequence>
<dbReference type="InterPro" id="IPR008266">
    <property type="entry name" value="Tyr_kinase_AS"/>
</dbReference>
<dbReference type="InterPro" id="IPR011009">
    <property type="entry name" value="Kinase-like_dom_sf"/>
</dbReference>
<dbReference type="EMBL" id="JAACJJ010000017">
    <property type="protein sequence ID" value="KAF5323750.1"/>
    <property type="molecule type" value="Genomic_DNA"/>
</dbReference>
<evidence type="ECO:0000256" key="1">
    <source>
        <dbReference type="SAM" id="MobiDB-lite"/>
    </source>
</evidence>
<dbReference type="Proteomes" id="UP000567179">
    <property type="component" value="Unassembled WGS sequence"/>
</dbReference>
<evidence type="ECO:0000313" key="4">
    <source>
        <dbReference type="Proteomes" id="UP000567179"/>
    </source>
</evidence>
<protein>
    <recommendedName>
        <fullName evidence="2">Fungal-type protein kinase domain-containing protein</fullName>
    </recommendedName>
</protein>
<dbReference type="Pfam" id="PF17667">
    <property type="entry name" value="Pkinase_fungal"/>
    <property type="match status" value="1"/>
</dbReference>
<dbReference type="PROSITE" id="PS00109">
    <property type="entry name" value="PROTEIN_KINASE_TYR"/>
    <property type="match status" value="1"/>
</dbReference>
<reference evidence="3 4" key="1">
    <citation type="journal article" date="2020" name="ISME J.">
        <title>Uncovering the hidden diversity of litter-decomposition mechanisms in mushroom-forming fungi.</title>
        <authorList>
            <person name="Floudas D."/>
            <person name="Bentzer J."/>
            <person name="Ahren D."/>
            <person name="Johansson T."/>
            <person name="Persson P."/>
            <person name="Tunlid A."/>
        </authorList>
    </citation>
    <scope>NUCLEOTIDE SEQUENCE [LARGE SCALE GENOMIC DNA]</scope>
    <source>
        <strain evidence="3 4">CBS 101986</strain>
    </source>
</reference>
<evidence type="ECO:0000259" key="2">
    <source>
        <dbReference type="Pfam" id="PF17667"/>
    </source>
</evidence>
<feature type="region of interest" description="Disordered" evidence="1">
    <location>
        <begin position="42"/>
        <end position="65"/>
    </location>
</feature>
<dbReference type="InterPro" id="IPR040976">
    <property type="entry name" value="Pkinase_fungal"/>
</dbReference>
<dbReference type="PANTHER" id="PTHR38248">
    <property type="entry name" value="FUNK1 6"/>
    <property type="match status" value="1"/>
</dbReference>
<comment type="caution">
    <text evidence="3">The sequence shown here is derived from an EMBL/GenBank/DDBJ whole genome shotgun (WGS) entry which is preliminary data.</text>
</comment>
<dbReference type="OrthoDB" id="5584477at2759"/>
<organism evidence="3 4">
    <name type="scientific">Psilocybe cf. subviscida</name>
    <dbReference type="NCBI Taxonomy" id="2480587"/>
    <lineage>
        <taxon>Eukaryota</taxon>
        <taxon>Fungi</taxon>
        <taxon>Dikarya</taxon>
        <taxon>Basidiomycota</taxon>
        <taxon>Agaricomycotina</taxon>
        <taxon>Agaricomycetes</taxon>
        <taxon>Agaricomycetidae</taxon>
        <taxon>Agaricales</taxon>
        <taxon>Agaricineae</taxon>
        <taxon>Strophariaceae</taxon>
        <taxon>Psilocybe</taxon>
    </lineage>
</organism>
<feature type="compositionally biased region" description="Basic and acidic residues" evidence="1">
    <location>
        <begin position="736"/>
        <end position="753"/>
    </location>
</feature>